<organism evidence="2 3">
    <name type="scientific">Ciona savignyi</name>
    <name type="common">Pacific transparent sea squirt</name>
    <dbReference type="NCBI Taxonomy" id="51511"/>
    <lineage>
        <taxon>Eukaryota</taxon>
        <taxon>Metazoa</taxon>
        <taxon>Chordata</taxon>
        <taxon>Tunicata</taxon>
        <taxon>Ascidiacea</taxon>
        <taxon>Phlebobranchia</taxon>
        <taxon>Cionidae</taxon>
        <taxon>Ciona</taxon>
    </lineage>
</organism>
<sequence>MLPSLSSIKTLILDGNPIPGSEPYYLLISDDSPIQNLSLRNNKITDVGAELLGKALGTTYTQNKSLLTLNLSFNHISDAGAKHLAQGLRMNRVLLSLCLASNDISDEGCQALCSPLQRFALTHEEVVQRRKLMSQGGFRGGSALGTRRSDSKDRPSSNRSGSQMRASRGSSKKKTEGKKEEKTPKKEEKGKKEITKMASRLSMTSETPKGTKGKKSGGAGGKEGGKRATTLSVTQDSDNLDLPEFVHPLTDQEAEHTEGKVFVPGCTTLINLNLSRNKIGKQGMESILSMIQYQANRHRTLAASPTAPGLLKLHLQRNTISEQHPIYVKIQETMVTRDPYYKPEVKTPDDDLQSVVG</sequence>
<dbReference type="SUPFAM" id="SSF52047">
    <property type="entry name" value="RNI-like"/>
    <property type="match status" value="2"/>
</dbReference>
<evidence type="ECO:0000256" key="1">
    <source>
        <dbReference type="SAM" id="MobiDB-lite"/>
    </source>
</evidence>
<dbReference type="HOGENOM" id="CLU_035960_1_0_1"/>
<reference evidence="3" key="1">
    <citation type="submission" date="2003-08" db="EMBL/GenBank/DDBJ databases">
        <authorList>
            <person name="Birren B."/>
            <person name="Nusbaum C."/>
            <person name="Abebe A."/>
            <person name="Abouelleil A."/>
            <person name="Adekoya E."/>
            <person name="Ait-zahra M."/>
            <person name="Allen N."/>
            <person name="Allen T."/>
            <person name="An P."/>
            <person name="Anderson M."/>
            <person name="Anderson S."/>
            <person name="Arachchi H."/>
            <person name="Armbruster J."/>
            <person name="Bachantsang P."/>
            <person name="Baldwin J."/>
            <person name="Barry A."/>
            <person name="Bayul T."/>
            <person name="Blitshsteyn B."/>
            <person name="Bloom T."/>
            <person name="Blye J."/>
            <person name="Boguslavskiy L."/>
            <person name="Borowsky M."/>
            <person name="Boukhgalter B."/>
            <person name="Brunache A."/>
            <person name="Butler J."/>
            <person name="Calixte N."/>
            <person name="Calvo S."/>
            <person name="Camarata J."/>
            <person name="Campo K."/>
            <person name="Chang J."/>
            <person name="Cheshatsang Y."/>
            <person name="Citroen M."/>
            <person name="Collymore A."/>
            <person name="Considine T."/>
            <person name="Cook A."/>
            <person name="Cooke P."/>
            <person name="Corum B."/>
            <person name="Cuomo C."/>
            <person name="David R."/>
            <person name="Dawoe T."/>
            <person name="Degray S."/>
            <person name="Dodge S."/>
            <person name="Dooley K."/>
            <person name="Dorje P."/>
            <person name="Dorjee K."/>
            <person name="Dorris L."/>
            <person name="Duffey N."/>
            <person name="Dupes A."/>
            <person name="Elkins T."/>
            <person name="Engels R."/>
            <person name="Erickson J."/>
            <person name="Farina A."/>
            <person name="Faro S."/>
            <person name="Ferreira P."/>
            <person name="Fischer H."/>
            <person name="Fitzgerald M."/>
            <person name="Foley K."/>
            <person name="Gage D."/>
            <person name="Galagan J."/>
            <person name="Gearin G."/>
            <person name="Gnerre S."/>
            <person name="Gnirke A."/>
            <person name="Goyette A."/>
            <person name="Graham J."/>
            <person name="Grandbois E."/>
            <person name="Gyaltsen K."/>
            <person name="Hafez N."/>
            <person name="Hagopian D."/>
            <person name="Hagos B."/>
            <person name="Hall J."/>
            <person name="Hatcher B."/>
            <person name="Heller A."/>
            <person name="Higgins H."/>
            <person name="Honan T."/>
            <person name="Horn A."/>
            <person name="Houde N."/>
            <person name="Hughes L."/>
            <person name="Hulme W."/>
            <person name="Husby E."/>
            <person name="Iliev I."/>
            <person name="Jaffe D."/>
            <person name="Jones C."/>
            <person name="Kamal M."/>
            <person name="Kamat A."/>
            <person name="Kamvysselis M."/>
            <person name="Karlsson E."/>
            <person name="Kells C."/>
            <person name="Kieu A."/>
            <person name="Kisner P."/>
            <person name="Kodira C."/>
            <person name="Kulbokas E."/>
            <person name="Labutti K."/>
            <person name="Lama D."/>
            <person name="Landers T."/>
            <person name="Leger J."/>
            <person name="Levine S."/>
            <person name="Lewis D."/>
            <person name="Lewis T."/>
            <person name="Lindblad-toh K."/>
            <person name="Liu X."/>
            <person name="Lokyitsang T."/>
            <person name="Lokyitsang Y."/>
            <person name="Lucien O."/>
            <person name="Lui A."/>
            <person name="Ma L.J."/>
            <person name="Mabbitt R."/>
            <person name="Macdonald J."/>
            <person name="Maclean C."/>
            <person name="Major J."/>
            <person name="Manning J."/>
            <person name="Marabella R."/>
            <person name="Maru K."/>
            <person name="Matthews C."/>
            <person name="Mauceli E."/>
            <person name="Mccarthy M."/>
            <person name="Mcdonough S."/>
            <person name="Mcghee T."/>
            <person name="Meldrim J."/>
            <person name="Meneus L."/>
            <person name="Mesirov J."/>
            <person name="Mihalev A."/>
            <person name="Mihova T."/>
            <person name="Mikkelsen T."/>
            <person name="Mlenga V."/>
            <person name="Moru K."/>
            <person name="Mozes J."/>
            <person name="Mulrain L."/>
            <person name="Munson G."/>
            <person name="Naylor J."/>
            <person name="Newes C."/>
            <person name="Nguyen C."/>
            <person name="Nguyen N."/>
            <person name="Nguyen T."/>
            <person name="Nicol R."/>
            <person name="Nielsen C."/>
            <person name="Nizzari M."/>
            <person name="Norbu C."/>
            <person name="Norbu N."/>
            <person name="O'donnell P."/>
            <person name="Okoawo O."/>
            <person name="O'leary S."/>
            <person name="Omotosho B."/>
            <person name="O'neill K."/>
            <person name="Osman S."/>
            <person name="Parker S."/>
            <person name="Perrin D."/>
            <person name="Phunkhang P."/>
            <person name="Piqani B."/>
            <person name="Purcell S."/>
            <person name="Rachupka T."/>
            <person name="Ramasamy U."/>
            <person name="Rameau R."/>
            <person name="Ray V."/>
            <person name="Raymond C."/>
            <person name="Retta R."/>
            <person name="Richardson S."/>
            <person name="Rise C."/>
            <person name="Rodriguez J."/>
            <person name="Rogers J."/>
            <person name="Rogov P."/>
            <person name="Rutman M."/>
            <person name="Schupbach R."/>
            <person name="Seaman C."/>
            <person name="Settipalli S."/>
            <person name="Sharpe T."/>
            <person name="Sheridan J."/>
            <person name="Sherpa N."/>
            <person name="Shi J."/>
            <person name="Smirnov S."/>
            <person name="Smith C."/>
            <person name="Sougnez C."/>
            <person name="Spencer B."/>
            <person name="Stalker J."/>
            <person name="Stange-thomann N."/>
            <person name="Stavropoulos S."/>
            <person name="Stetson K."/>
            <person name="Stone C."/>
            <person name="Stone S."/>
            <person name="Stubbs M."/>
            <person name="Talamas J."/>
            <person name="Tchuinga P."/>
            <person name="Tenzing P."/>
            <person name="Tesfaye S."/>
            <person name="Theodore J."/>
            <person name="Thoulutsang Y."/>
            <person name="Topham K."/>
            <person name="Towey S."/>
            <person name="Tsamla T."/>
            <person name="Tsomo N."/>
            <person name="Vallee D."/>
            <person name="Vassiliev H."/>
            <person name="Venkataraman V."/>
            <person name="Vinson J."/>
            <person name="Vo A."/>
            <person name="Wade C."/>
            <person name="Wang S."/>
            <person name="Wangchuk T."/>
            <person name="Wangdi T."/>
            <person name="Whittaker C."/>
            <person name="Wilkinson J."/>
            <person name="Wu Y."/>
            <person name="Wyman D."/>
            <person name="Yadav S."/>
            <person name="Yang S."/>
            <person name="Yang X."/>
            <person name="Yeager S."/>
            <person name="Yee E."/>
            <person name="Young G."/>
            <person name="Zainoun J."/>
            <person name="Zembeck L."/>
            <person name="Zimmer A."/>
            <person name="Zody M."/>
            <person name="Lander E."/>
        </authorList>
    </citation>
    <scope>NUCLEOTIDE SEQUENCE [LARGE SCALE GENOMIC DNA]</scope>
</reference>
<dbReference type="Ensembl" id="ENSCSAVT00000005806.1">
    <property type="protein sequence ID" value="ENSCSAVP00000005731.1"/>
    <property type="gene ID" value="ENSCSAVG00000003414.1"/>
</dbReference>
<dbReference type="Proteomes" id="UP000007875">
    <property type="component" value="Unassembled WGS sequence"/>
</dbReference>
<proteinExistence type="predicted"/>
<dbReference type="OMA" id="VQYQVQF"/>
<dbReference type="PANTHER" id="PTHR46984:SF1">
    <property type="entry name" value="LEUCINE-RICH REPEAT-CONTAINING PROTEIN 71"/>
    <property type="match status" value="1"/>
</dbReference>
<feature type="region of interest" description="Disordered" evidence="1">
    <location>
        <begin position="132"/>
        <end position="238"/>
    </location>
</feature>
<evidence type="ECO:0000313" key="2">
    <source>
        <dbReference type="Ensembl" id="ENSCSAVP00000005731.1"/>
    </source>
</evidence>
<dbReference type="InterPro" id="IPR053040">
    <property type="entry name" value="LRR-containing_protein_71"/>
</dbReference>
<dbReference type="AlphaFoldDB" id="H2YK79"/>
<dbReference type="InParanoid" id="H2YK79"/>
<protein>
    <recommendedName>
        <fullName evidence="4">Leucine-rich repeat-containing protein 71</fullName>
    </recommendedName>
</protein>
<accession>H2YK79</accession>
<dbReference type="InterPro" id="IPR001611">
    <property type="entry name" value="Leu-rich_rpt"/>
</dbReference>
<feature type="compositionally biased region" description="Basic and acidic residues" evidence="1">
    <location>
        <begin position="147"/>
        <end position="156"/>
    </location>
</feature>
<evidence type="ECO:0000313" key="3">
    <source>
        <dbReference type="Proteomes" id="UP000007875"/>
    </source>
</evidence>
<evidence type="ECO:0008006" key="4">
    <source>
        <dbReference type="Google" id="ProtNLM"/>
    </source>
</evidence>
<keyword evidence="3" id="KW-1185">Reference proteome</keyword>
<dbReference type="InterPro" id="IPR032675">
    <property type="entry name" value="LRR_dom_sf"/>
</dbReference>
<name>H2YK79_CIOSA</name>
<dbReference type="PANTHER" id="PTHR46984">
    <property type="entry name" value="LEUCINE-RICH REPEAT-CONTAINING PROTEIN 71"/>
    <property type="match status" value="1"/>
</dbReference>
<dbReference type="Gene3D" id="3.80.10.10">
    <property type="entry name" value="Ribonuclease Inhibitor"/>
    <property type="match status" value="2"/>
</dbReference>
<reference evidence="2" key="2">
    <citation type="submission" date="2025-08" db="UniProtKB">
        <authorList>
            <consortium name="Ensembl"/>
        </authorList>
    </citation>
    <scope>IDENTIFICATION</scope>
</reference>
<dbReference type="eggNOG" id="KOG4308">
    <property type="taxonomic scope" value="Eukaryota"/>
</dbReference>
<dbReference type="Pfam" id="PF13516">
    <property type="entry name" value="LRR_6"/>
    <property type="match status" value="4"/>
</dbReference>
<feature type="compositionally biased region" description="Basic and acidic residues" evidence="1">
    <location>
        <begin position="173"/>
        <end position="195"/>
    </location>
</feature>
<dbReference type="SMART" id="SM00368">
    <property type="entry name" value="LRR_RI"/>
    <property type="match status" value="4"/>
</dbReference>
<reference evidence="2" key="3">
    <citation type="submission" date="2025-09" db="UniProtKB">
        <authorList>
            <consortium name="Ensembl"/>
        </authorList>
    </citation>
    <scope>IDENTIFICATION</scope>
</reference>
<dbReference type="STRING" id="51511.ENSCSAVP00000005731"/>
<dbReference type="GeneTree" id="ENSGT00440000034367"/>
<feature type="compositionally biased region" description="Polar residues" evidence="1">
    <location>
        <begin position="157"/>
        <end position="169"/>
    </location>
</feature>